<sequence>MSEESMQIAAAMVLASLAGGAQGAGKATLCEPQEKIIMACHAKGKTYALCASATLTPASGYLQYRAGTAAGIEFAYPARREPPAGRFRLEHHTAGAISLVFTNGGYTYAIGETAGGMNSIYVDRNGQRVARIACQGGTGDGILGNDNLDLLRAGGIDPD</sequence>
<dbReference type="OrthoDB" id="8997932at2"/>
<dbReference type="RefSeq" id="WP_155471370.1">
    <property type="nucleotide sequence ID" value="NZ_BMKG01000019.1"/>
</dbReference>
<organism evidence="1 2">
    <name type="scientific">Pseudoduganella buxea</name>
    <dbReference type="NCBI Taxonomy" id="1949069"/>
    <lineage>
        <taxon>Bacteria</taxon>
        <taxon>Pseudomonadati</taxon>
        <taxon>Pseudomonadota</taxon>
        <taxon>Betaproteobacteria</taxon>
        <taxon>Burkholderiales</taxon>
        <taxon>Oxalobacteraceae</taxon>
        <taxon>Telluria group</taxon>
        <taxon>Pseudoduganella</taxon>
    </lineage>
</organism>
<dbReference type="Proteomes" id="UP000430634">
    <property type="component" value="Unassembled WGS sequence"/>
</dbReference>
<evidence type="ECO:0000313" key="2">
    <source>
        <dbReference type="Proteomes" id="UP000430634"/>
    </source>
</evidence>
<comment type="caution">
    <text evidence="1">The sequence shown here is derived from an EMBL/GenBank/DDBJ whole genome shotgun (WGS) entry which is preliminary data.</text>
</comment>
<evidence type="ECO:0000313" key="1">
    <source>
        <dbReference type="EMBL" id="MTV54066.1"/>
    </source>
</evidence>
<dbReference type="EMBL" id="WNKZ01000042">
    <property type="protein sequence ID" value="MTV54066.1"/>
    <property type="molecule type" value="Genomic_DNA"/>
</dbReference>
<name>A0A6I3SZR5_9BURK</name>
<proteinExistence type="predicted"/>
<dbReference type="AlphaFoldDB" id="A0A6I3SZR5"/>
<protein>
    <submittedName>
        <fullName evidence="1">Uncharacterized protein</fullName>
    </submittedName>
</protein>
<reference evidence="1 2" key="1">
    <citation type="submission" date="2019-11" db="EMBL/GenBank/DDBJ databases">
        <title>Type strains purchased from KCTC, JCM and DSMZ.</title>
        <authorList>
            <person name="Lu H."/>
        </authorList>
    </citation>
    <scope>NUCLEOTIDE SEQUENCE [LARGE SCALE GENOMIC DNA]</scope>
    <source>
        <strain evidence="1 2">KCTC 52429</strain>
    </source>
</reference>
<accession>A0A6I3SZR5</accession>
<gene>
    <name evidence="1" type="ORF">GM672_15150</name>
</gene>